<evidence type="ECO:0000256" key="1">
    <source>
        <dbReference type="ARBA" id="ARBA00002591"/>
    </source>
</evidence>
<dbReference type="PANTHER" id="PTHR34933:SF1">
    <property type="entry name" value="FLAGELLAR L-RING PROTEIN"/>
    <property type="match status" value="1"/>
</dbReference>
<evidence type="ECO:0000256" key="3">
    <source>
        <dbReference type="ARBA" id="ARBA00004442"/>
    </source>
</evidence>
<keyword evidence="6" id="KW-0472">Membrane</keyword>
<comment type="subcellular location">
    <subcellularLocation>
        <location evidence="2">Bacterial flagellum basal body</location>
    </subcellularLocation>
    <subcellularLocation>
        <location evidence="3">Cell outer membrane</location>
    </subcellularLocation>
</comment>
<keyword evidence="10" id="KW-0969">Cilium</keyword>
<keyword evidence="5 9" id="KW-0732">Signal</keyword>
<feature type="signal peptide" evidence="9">
    <location>
        <begin position="1"/>
        <end position="27"/>
    </location>
</feature>
<evidence type="ECO:0000313" key="10">
    <source>
        <dbReference type="EMBL" id="GAA3987180.1"/>
    </source>
</evidence>
<feature type="chain" id="PRO_5046453458" evidence="9">
    <location>
        <begin position="28"/>
        <end position="245"/>
    </location>
</feature>
<dbReference type="EMBL" id="BAABBP010000004">
    <property type="protein sequence ID" value="GAA3987180.1"/>
    <property type="molecule type" value="Genomic_DNA"/>
</dbReference>
<evidence type="ECO:0000256" key="5">
    <source>
        <dbReference type="ARBA" id="ARBA00022729"/>
    </source>
</evidence>
<dbReference type="PANTHER" id="PTHR34933">
    <property type="entry name" value="FLAGELLAR L-RING PROTEIN"/>
    <property type="match status" value="1"/>
</dbReference>
<name>A0ABP7QTJ0_9BURK</name>
<organism evidence="10 11">
    <name type="scientific">Comamonas faecalis</name>
    <dbReference type="NCBI Taxonomy" id="1387849"/>
    <lineage>
        <taxon>Bacteria</taxon>
        <taxon>Pseudomonadati</taxon>
        <taxon>Pseudomonadota</taxon>
        <taxon>Betaproteobacteria</taxon>
        <taxon>Burkholderiales</taxon>
        <taxon>Comamonadaceae</taxon>
        <taxon>Comamonas</taxon>
    </lineage>
</organism>
<keyword evidence="11" id="KW-1185">Reference proteome</keyword>
<evidence type="ECO:0000256" key="4">
    <source>
        <dbReference type="ARBA" id="ARBA00006929"/>
    </source>
</evidence>
<evidence type="ECO:0000256" key="9">
    <source>
        <dbReference type="SAM" id="SignalP"/>
    </source>
</evidence>
<evidence type="ECO:0000256" key="7">
    <source>
        <dbReference type="ARBA" id="ARBA00023143"/>
    </source>
</evidence>
<comment type="function">
    <text evidence="1">Assembles around the rod to form the L-ring and probably protects the motor/basal body from shearing forces during rotation.</text>
</comment>
<evidence type="ECO:0000256" key="8">
    <source>
        <dbReference type="ARBA" id="ARBA00023237"/>
    </source>
</evidence>
<comment type="caution">
    <text evidence="10">The sequence shown here is derived from an EMBL/GenBank/DDBJ whole genome shotgun (WGS) entry which is preliminary data.</text>
</comment>
<comment type="similarity">
    <text evidence="4">Belongs to the FlgH family.</text>
</comment>
<keyword evidence="10" id="KW-0282">Flagellum</keyword>
<evidence type="ECO:0000256" key="2">
    <source>
        <dbReference type="ARBA" id="ARBA00004117"/>
    </source>
</evidence>
<dbReference type="PRINTS" id="PR01008">
    <property type="entry name" value="FLGLRINGFLGH"/>
</dbReference>
<protein>
    <submittedName>
        <fullName evidence="10">Flagellar basal body L-ring protein FlgH</fullName>
    </submittedName>
</protein>
<dbReference type="InterPro" id="IPR000527">
    <property type="entry name" value="Flag_Lring"/>
</dbReference>
<evidence type="ECO:0000256" key="6">
    <source>
        <dbReference type="ARBA" id="ARBA00023136"/>
    </source>
</evidence>
<proteinExistence type="inferred from homology"/>
<reference evidence="11" key="1">
    <citation type="journal article" date="2019" name="Int. J. Syst. Evol. Microbiol.">
        <title>The Global Catalogue of Microorganisms (GCM) 10K type strain sequencing project: providing services to taxonomists for standard genome sequencing and annotation.</title>
        <authorList>
            <consortium name="The Broad Institute Genomics Platform"/>
            <consortium name="The Broad Institute Genome Sequencing Center for Infectious Disease"/>
            <person name="Wu L."/>
            <person name="Ma J."/>
        </authorList>
    </citation>
    <scope>NUCLEOTIDE SEQUENCE [LARGE SCALE GENOMIC DNA]</scope>
    <source>
        <strain evidence="11">JCM 17561</strain>
    </source>
</reference>
<keyword evidence="8" id="KW-0998">Cell outer membrane</keyword>
<sequence length="245" mass="25616">MPLAQSATARAPRIMRLLLAGAAALLAAGCASINPAPPVDVLPTTPPPPATLAPPVGSAPATGSLFHAASYRPSFTDQRARLVGDLVTIEISEQIDAKQDSKSNVGRSSETSGGVSLFPFLSAKALGKTSIGAEYDNSFNGKGATSSNNQFKSSITTIVSEVLPNGNLIITGEKQVGVNRSVDVLRFSGIVDPRYLRRDKSGYAGSVIDSRYVANVRVISRGLGEQAEAQAMGWLARVFNSVTPF</sequence>
<keyword evidence="7" id="KW-0975">Bacterial flagellum</keyword>
<dbReference type="Pfam" id="PF02107">
    <property type="entry name" value="FlgH"/>
    <property type="match status" value="1"/>
</dbReference>
<evidence type="ECO:0000313" key="11">
    <source>
        <dbReference type="Proteomes" id="UP001501627"/>
    </source>
</evidence>
<dbReference type="Proteomes" id="UP001501627">
    <property type="component" value="Unassembled WGS sequence"/>
</dbReference>
<accession>A0ABP7QTJ0</accession>
<keyword evidence="10" id="KW-0966">Cell projection</keyword>
<dbReference type="RefSeq" id="WP_103046245.1">
    <property type="nucleotide sequence ID" value="NZ_BAABBP010000004.1"/>
</dbReference>
<gene>
    <name evidence="10" type="ORF">GCM10022279_07740</name>
</gene>